<dbReference type="InterPro" id="IPR052918">
    <property type="entry name" value="Motility_Chemotaxis_Reg"/>
</dbReference>
<keyword evidence="2" id="KW-0964">Secreted</keyword>
<name>A0ABY1CW46_MYXFU</name>
<evidence type="ECO:0000259" key="5">
    <source>
        <dbReference type="Pfam" id="PF24517"/>
    </source>
</evidence>
<dbReference type="InterPro" id="IPR055372">
    <property type="entry name" value="CBM96"/>
</dbReference>
<dbReference type="RefSeq" id="WP_143097473.1">
    <property type="nucleotide sequence ID" value="NZ_BJXR01000045.1"/>
</dbReference>
<keyword evidence="7" id="KW-1185">Reference proteome</keyword>
<comment type="subcellular location">
    <subcellularLocation>
        <location evidence="1">Secreted</location>
    </subcellularLocation>
</comment>
<evidence type="ECO:0000256" key="4">
    <source>
        <dbReference type="SAM" id="SignalP"/>
    </source>
</evidence>
<evidence type="ECO:0000256" key="3">
    <source>
        <dbReference type="ARBA" id="ARBA00022729"/>
    </source>
</evidence>
<dbReference type="EMBL" id="FOIB01000014">
    <property type="protein sequence ID" value="SEU39589.1"/>
    <property type="molecule type" value="Genomic_DNA"/>
</dbReference>
<dbReference type="SUPFAM" id="SSF101898">
    <property type="entry name" value="NHL repeat"/>
    <property type="match status" value="1"/>
</dbReference>
<dbReference type="PROSITE" id="PS51257">
    <property type="entry name" value="PROKAR_LIPOPROTEIN"/>
    <property type="match status" value="1"/>
</dbReference>
<proteinExistence type="predicted"/>
<feature type="chain" id="PRO_5047507554" description="Carbohydrate-binding module family 96 domain-containing protein" evidence="4">
    <location>
        <begin position="22"/>
        <end position="657"/>
    </location>
</feature>
<evidence type="ECO:0000256" key="1">
    <source>
        <dbReference type="ARBA" id="ARBA00004613"/>
    </source>
</evidence>
<sequence length="657" mass="68180">MAMRWWSRGLGLLPVMGMAVACGGGAAGTEVEATASLEQGVEGCREVTRYEESDLPVNDDTYVSADAPDTTFGDSTKLVSDGNPRQEAYLRFIVTQHTGFVRARLRLNVLDGSSNGPALHATSSAWTGSSLTWNNRPAPVGGALANVGALLSDSVVEYDVSAHVTGPGEYGFVLLPEVGDGTDFASLELRALRPRLVFTYATTTTECGTQGTGGSLSSVRKLGGVNGEVPHAMATDPTGGYVIAGDVGNLGTLGGPANNPEGLLVSRFRADGSHQWSRSFPQASAGTWMQVEGAAVTPEGNVLLAGEYFGQPDFGQGPLPGTSMGTGGIFLLKLSPSGQPVWAKAFRAHLDPGGTRPHQVFRVAGVATDAQGSLILTGSFRGFTDFGVGQVDAGESTRREEQPTTGAFLARFTWEGQLSWARVFQAGQSNTEGLAVATDSQGNIVLGGLAGDGNELGATVARTPFVVRYSMHGALDWVRRLEGSGVNGQVTGVAVLPGGAVGFVAQAYGSIAYAGGTVTTNVGGVPDLVLGTLESAGTDRWLRAYGGTEGEYPRRLVADAQGNLVTMGVFHLRSDLGGGPLNPTGGELKAFVAKYGADGSHRWSRALNETAMDPVLLGMTPTGETWFGGMLSSAEEVGGTVYTPYGSSDLLLMKLTP</sequence>
<comment type="caution">
    <text evidence="6">The sequence shown here is derived from an EMBL/GenBank/DDBJ whole genome shotgun (WGS) entry which is preliminary data.</text>
</comment>
<feature type="domain" description="Carbohydrate-binding module family 96" evidence="5">
    <location>
        <begin position="53"/>
        <end position="199"/>
    </location>
</feature>
<dbReference type="PANTHER" id="PTHR35580">
    <property type="entry name" value="CELL SURFACE GLYCOPROTEIN (S-LAYER PROTEIN)-LIKE PROTEIN"/>
    <property type="match status" value="1"/>
</dbReference>
<dbReference type="NCBIfam" id="NF033679">
    <property type="entry name" value="DNRLRE_dom"/>
    <property type="match status" value="1"/>
</dbReference>
<protein>
    <recommendedName>
        <fullName evidence="5">Carbohydrate-binding module family 96 domain-containing protein</fullName>
    </recommendedName>
</protein>
<feature type="signal peptide" evidence="4">
    <location>
        <begin position="1"/>
        <end position="21"/>
    </location>
</feature>
<evidence type="ECO:0000313" key="7">
    <source>
        <dbReference type="Proteomes" id="UP000183760"/>
    </source>
</evidence>
<dbReference type="PANTHER" id="PTHR35580:SF1">
    <property type="entry name" value="PHYTASE-LIKE DOMAIN-CONTAINING PROTEIN"/>
    <property type="match status" value="1"/>
</dbReference>
<evidence type="ECO:0000256" key="2">
    <source>
        <dbReference type="ARBA" id="ARBA00022525"/>
    </source>
</evidence>
<gene>
    <name evidence="6" type="ORF">SAMN05443572_114126</name>
</gene>
<dbReference type="Proteomes" id="UP000183760">
    <property type="component" value="Unassembled WGS sequence"/>
</dbReference>
<accession>A0ABY1CW46</accession>
<evidence type="ECO:0000313" key="6">
    <source>
        <dbReference type="EMBL" id="SEU39589.1"/>
    </source>
</evidence>
<organism evidence="6 7">
    <name type="scientific">Myxococcus fulvus</name>
    <dbReference type="NCBI Taxonomy" id="33"/>
    <lineage>
        <taxon>Bacteria</taxon>
        <taxon>Pseudomonadati</taxon>
        <taxon>Myxococcota</taxon>
        <taxon>Myxococcia</taxon>
        <taxon>Myxococcales</taxon>
        <taxon>Cystobacterineae</taxon>
        <taxon>Myxococcaceae</taxon>
        <taxon>Myxococcus</taxon>
    </lineage>
</organism>
<reference evidence="6 7" key="1">
    <citation type="submission" date="2016-10" db="EMBL/GenBank/DDBJ databases">
        <authorList>
            <person name="Varghese N."/>
            <person name="Submissions S."/>
        </authorList>
    </citation>
    <scope>NUCLEOTIDE SEQUENCE [LARGE SCALE GENOMIC DNA]</scope>
    <source>
        <strain evidence="6 7">DSM 16525</strain>
    </source>
</reference>
<dbReference type="Pfam" id="PF24517">
    <property type="entry name" value="CBM96"/>
    <property type="match status" value="1"/>
</dbReference>
<keyword evidence="3 4" id="KW-0732">Signal</keyword>